<keyword evidence="2" id="KW-0812">Transmembrane</keyword>
<proteinExistence type="predicted"/>
<evidence type="ECO:0000256" key="2">
    <source>
        <dbReference type="SAM" id="Phobius"/>
    </source>
</evidence>
<feature type="compositionally biased region" description="Basic and acidic residues" evidence="1">
    <location>
        <begin position="200"/>
        <end position="210"/>
    </location>
</feature>
<name>A0ABR8N813_9ACTN</name>
<feature type="region of interest" description="Disordered" evidence="1">
    <location>
        <begin position="189"/>
        <end position="210"/>
    </location>
</feature>
<dbReference type="RefSeq" id="WP_191194071.1">
    <property type="nucleotide sequence ID" value="NZ_JACXYZ010000001.1"/>
</dbReference>
<protein>
    <submittedName>
        <fullName evidence="3">Uncharacterized protein</fullName>
    </submittedName>
</protein>
<gene>
    <name evidence="3" type="ORF">IEZ26_06610</name>
</gene>
<dbReference type="EMBL" id="JACXYZ010000001">
    <property type="protein sequence ID" value="MBD3924287.1"/>
    <property type="molecule type" value="Genomic_DNA"/>
</dbReference>
<feature type="transmembrane region" description="Helical" evidence="2">
    <location>
        <begin position="63"/>
        <end position="82"/>
    </location>
</feature>
<reference evidence="3 4" key="1">
    <citation type="submission" date="2020-09" db="EMBL/GenBank/DDBJ databases">
        <title>novel species in genus Nocardioides.</title>
        <authorList>
            <person name="Zhang G."/>
        </authorList>
    </citation>
    <scope>NUCLEOTIDE SEQUENCE [LARGE SCALE GENOMIC DNA]</scope>
    <source>
        <strain evidence="3 4">KCTC 39551</strain>
    </source>
</reference>
<accession>A0ABR8N813</accession>
<keyword evidence="4" id="KW-1185">Reference proteome</keyword>
<evidence type="ECO:0000313" key="4">
    <source>
        <dbReference type="Proteomes" id="UP000618818"/>
    </source>
</evidence>
<keyword evidence="2" id="KW-1133">Transmembrane helix</keyword>
<evidence type="ECO:0000313" key="3">
    <source>
        <dbReference type="EMBL" id="MBD3924287.1"/>
    </source>
</evidence>
<evidence type="ECO:0000256" key="1">
    <source>
        <dbReference type="SAM" id="MobiDB-lite"/>
    </source>
</evidence>
<dbReference type="Proteomes" id="UP000618818">
    <property type="component" value="Unassembled WGS sequence"/>
</dbReference>
<organism evidence="3 4">
    <name type="scientific">Nocardioides cavernae</name>
    <dbReference type="NCBI Taxonomy" id="1921566"/>
    <lineage>
        <taxon>Bacteria</taxon>
        <taxon>Bacillati</taxon>
        <taxon>Actinomycetota</taxon>
        <taxon>Actinomycetes</taxon>
        <taxon>Propionibacteriales</taxon>
        <taxon>Nocardioidaceae</taxon>
        <taxon>Nocardioides</taxon>
    </lineage>
</organism>
<comment type="caution">
    <text evidence="3">The sequence shown here is derived from an EMBL/GenBank/DDBJ whole genome shotgun (WGS) entry which is preliminary data.</text>
</comment>
<sequence>MSSDSPTPWEVTTELMGNIREAQRRAEKDSLRLALVTAGFLVLSFSATDQIAVAGVVVSDPSIVLYGLLPYAALLALSFVKAQELTTCIARRLRIHMHEDQMDVPREAYPMDWDALRDRTRALGFPKVADVVGPAMVWAAVLLGWGLSLREALQAGEYFWFVLASVATAGVVVLSARSAWHTSFLGAPEHREHHCPRCGSPEEGHPAADL</sequence>
<feature type="transmembrane region" description="Helical" evidence="2">
    <location>
        <begin position="33"/>
        <end position="57"/>
    </location>
</feature>
<keyword evidence="2" id="KW-0472">Membrane</keyword>
<feature type="transmembrane region" description="Helical" evidence="2">
    <location>
        <begin position="158"/>
        <end position="176"/>
    </location>
</feature>